<evidence type="ECO:0000313" key="2">
    <source>
        <dbReference type="EMBL" id="KZN11623.1"/>
    </source>
</evidence>
<accession>A0A162B9F6</accession>
<reference evidence="2" key="1">
    <citation type="journal article" date="2016" name="Nat. Genet.">
        <title>A high-quality carrot genome assembly provides new insights into carotenoid accumulation and asterid genome evolution.</title>
        <authorList>
            <person name="Iorizzo M."/>
            <person name="Ellison S."/>
            <person name="Senalik D."/>
            <person name="Zeng P."/>
            <person name="Satapoomin P."/>
            <person name="Huang J."/>
            <person name="Bowman M."/>
            <person name="Iovene M."/>
            <person name="Sanseverino W."/>
            <person name="Cavagnaro P."/>
            <person name="Yildiz M."/>
            <person name="Macko-Podgorni A."/>
            <person name="Moranska E."/>
            <person name="Grzebelus E."/>
            <person name="Grzebelus D."/>
            <person name="Ashrafi H."/>
            <person name="Zheng Z."/>
            <person name="Cheng S."/>
            <person name="Spooner D."/>
            <person name="Van Deynze A."/>
            <person name="Simon P."/>
        </authorList>
    </citation>
    <scope>NUCLEOTIDE SEQUENCE [LARGE SCALE GENOMIC DNA]</scope>
    <source>
        <tissue evidence="2">Leaf</tissue>
    </source>
</reference>
<gene>
    <name evidence="2" type="ORF">DCAR_004279</name>
</gene>
<feature type="compositionally biased region" description="Polar residues" evidence="1">
    <location>
        <begin position="40"/>
        <end position="78"/>
    </location>
</feature>
<evidence type="ECO:0000256" key="1">
    <source>
        <dbReference type="SAM" id="MobiDB-lite"/>
    </source>
</evidence>
<dbReference type="Gramene" id="KZN11623">
    <property type="protein sequence ID" value="KZN11623"/>
    <property type="gene ID" value="DCAR_004279"/>
</dbReference>
<comment type="caution">
    <text evidence="2">The sequence shown here is derived from an EMBL/GenBank/DDBJ whole genome shotgun (WGS) entry which is preliminary data.</text>
</comment>
<dbReference type="EMBL" id="LNRQ01000001">
    <property type="protein sequence ID" value="KZN11623.1"/>
    <property type="molecule type" value="Genomic_DNA"/>
</dbReference>
<dbReference type="AlphaFoldDB" id="A0A162B9F6"/>
<feature type="region of interest" description="Disordered" evidence="1">
    <location>
        <begin position="29"/>
        <end position="99"/>
    </location>
</feature>
<organism evidence="2">
    <name type="scientific">Daucus carota subsp. sativus</name>
    <name type="common">Carrot</name>
    <dbReference type="NCBI Taxonomy" id="79200"/>
    <lineage>
        <taxon>Eukaryota</taxon>
        <taxon>Viridiplantae</taxon>
        <taxon>Streptophyta</taxon>
        <taxon>Embryophyta</taxon>
        <taxon>Tracheophyta</taxon>
        <taxon>Spermatophyta</taxon>
        <taxon>Magnoliopsida</taxon>
        <taxon>eudicotyledons</taxon>
        <taxon>Gunneridae</taxon>
        <taxon>Pentapetalae</taxon>
        <taxon>asterids</taxon>
        <taxon>campanulids</taxon>
        <taxon>Apiales</taxon>
        <taxon>Apiaceae</taxon>
        <taxon>Apioideae</taxon>
        <taxon>Scandiceae</taxon>
        <taxon>Daucinae</taxon>
        <taxon>Daucus</taxon>
        <taxon>Daucus sect. Daucus</taxon>
    </lineage>
</organism>
<proteinExistence type="predicted"/>
<protein>
    <submittedName>
        <fullName evidence="2">Uncharacterized protein</fullName>
    </submittedName>
</protein>
<sequence>MDSSPRKRGRPKLCVTKEVLEERRVQKRLRNAARRGPEISNINETSVTESANIEKTTTGSATRTSQAAIPQGSLTGASQAAIPKDATDIRIPEDPLQLT</sequence>
<name>A0A162B9F6_DAUCS</name>